<reference evidence="4" key="1">
    <citation type="submission" date="2016-10" db="EMBL/GenBank/DDBJ databases">
        <authorList>
            <person name="Varghese N."/>
            <person name="Submissions S."/>
        </authorList>
    </citation>
    <scope>NUCLEOTIDE SEQUENCE [LARGE SCALE GENOMIC DNA]</scope>
    <source>
        <strain evidence="4">CGMCC 1.7061</strain>
    </source>
</reference>
<protein>
    <submittedName>
        <fullName evidence="3">Uncharacterized protein</fullName>
    </submittedName>
</protein>
<keyword evidence="2" id="KW-0732">Signal</keyword>
<dbReference type="EMBL" id="FOUE01000002">
    <property type="protein sequence ID" value="SFM22734.1"/>
    <property type="molecule type" value="Genomic_DNA"/>
</dbReference>
<evidence type="ECO:0000313" key="4">
    <source>
        <dbReference type="Proteomes" id="UP000198519"/>
    </source>
</evidence>
<dbReference type="OrthoDB" id="6397609at2"/>
<gene>
    <name evidence="3" type="ORF">SAMN04487963_1806</name>
</gene>
<evidence type="ECO:0000313" key="3">
    <source>
        <dbReference type="EMBL" id="SFM22734.1"/>
    </source>
</evidence>
<keyword evidence="4" id="KW-1185">Reference proteome</keyword>
<proteinExistence type="predicted"/>
<keyword evidence="1" id="KW-0175">Coiled coil</keyword>
<feature type="coiled-coil region" evidence="1">
    <location>
        <begin position="35"/>
        <end position="94"/>
    </location>
</feature>
<evidence type="ECO:0000256" key="1">
    <source>
        <dbReference type="SAM" id="Coils"/>
    </source>
</evidence>
<name>A0A1I4P4F8_9GAMM</name>
<feature type="chain" id="PRO_5011555685" evidence="2">
    <location>
        <begin position="25"/>
        <end position="329"/>
    </location>
</feature>
<dbReference type="Proteomes" id="UP000198519">
    <property type="component" value="Unassembled WGS sequence"/>
</dbReference>
<dbReference type="Gene3D" id="1.10.287.1490">
    <property type="match status" value="1"/>
</dbReference>
<sequence length="329" mass="35729">MNNHIRFAAGLVVGFGLCSANALAGNNPSPMGKPFIELQGQIIEVQSDIASLERQFETLRDDVTGLNLDLQGQIDALNAEIGQLQQKDLELQSNLERMVLELEAQGTAIGTLLAQLSQVNQDIVYLMNATGDNAQDIATLESEKTQILGDIAALDAGLVSAISEISDNKSLITMIENEIDELDATKQNDITGQCPEGTSVQSVNNDGSLVCGTTDGAGNQIIMVISDVISLRNTTDSYTQCVEEFLGICIDYETFTIYHYDYASPSLTCPVGFKAIAGGYQWWNATNGRQTVKVFSSYPVPNGWQFMLKNEHQGNQNSYMKVHVSCLAL</sequence>
<evidence type="ECO:0000256" key="2">
    <source>
        <dbReference type="SAM" id="SignalP"/>
    </source>
</evidence>
<dbReference type="STRING" id="488535.SAMN04487963_1806"/>
<dbReference type="RefSeq" id="WP_092021723.1">
    <property type="nucleotide sequence ID" value="NZ_FOUE01000002.1"/>
</dbReference>
<dbReference type="AlphaFoldDB" id="A0A1I4P4F8"/>
<organism evidence="3 4">
    <name type="scientific">Marinobacter zhejiangensis</name>
    <dbReference type="NCBI Taxonomy" id="488535"/>
    <lineage>
        <taxon>Bacteria</taxon>
        <taxon>Pseudomonadati</taxon>
        <taxon>Pseudomonadota</taxon>
        <taxon>Gammaproteobacteria</taxon>
        <taxon>Pseudomonadales</taxon>
        <taxon>Marinobacteraceae</taxon>
        <taxon>Marinobacter</taxon>
    </lineage>
</organism>
<accession>A0A1I4P4F8</accession>
<feature type="signal peptide" evidence="2">
    <location>
        <begin position="1"/>
        <end position="24"/>
    </location>
</feature>